<sequence>MCVGFVFEMQETPINSAQIRNQAMTVVTPGNDLRDWLKTSAAGEKPGFCRQLKAIFHCIAQLRS</sequence>
<comment type="caution">
    <text evidence="1">The sequence shown here is derived from an EMBL/GenBank/DDBJ whole genome shotgun (WGS) entry which is preliminary data.</text>
</comment>
<protein>
    <submittedName>
        <fullName evidence="1">Uncharacterized protein</fullName>
    </submittedName>
</protein>
<evidence type="ECO:0000313" key="2">
    <source>
        <dbReference type="Proteomes" id="UP000223913"/>
    </source>
</evidence>
<reference evidence="1 2" key="1">
    <citation type="submission" date="2017-10" db="EMBL/GenBank/DDBJ databases">
        <title>The draft genome sequence of Lewinella nigricans NBRC 102662.</title>
        <authorList>
            <person name="Wang K."/>
        </authorList>
    </citation>
    <scope>NUCLEOTIDE SEQUENCE [LARGE SCALE GENOMIC DNA]</scope>
    <source>
        <strain evidence="1 2">NBRC 102662</strain>
    </source>
</reference>
<keyword evidence="2" id="KW-1185">Reference proteome</keyword>
<proteinExistence type="predicted"/>
<organism evidence="1 2">
    <name type="scientific">Flavilitoribacter nigricans (strain ATCC 23147 / DSM 23189 / NBRC 102662 / NCIMB 1420 / SS-2)</name>
    <name type="common">Lewinella nigricans</name>
    <dbReference type="NCBI Taxonomy" id="1122177"/>
    <lineage>
        <taxon>Bacteria</taxon>
        <taxon>Pseudomonadati</taxon>
        <taxon>Bacteroidota</taxon>
        <taxon>Saprospiria</taxon>
        <taxon>Saprospirales</taxon>
        <taxon>Lewinellaceae</taxon>
        <taxon>Flavilitoribacter</taxon>
    </lineage>
</organism>
<evidence type="ECO:0000313" key="1">
    <source>
        <dbReference type="EMBL" id="PHN08223.1"/>
    </source>
</evidence>
<dbReference type="EMBL" id="PDUD01000002">
    <property type="protein sequence ID" value="PHN08223.1"/>
    <property type="molecule type" value="Genomic_DNA"/>
</dbReference>
<dbReference type="Proteomes" id="UP000223913">
    <property type="component" value="Unassembled WGS sequence"/>
</dbReference>
<name>A0A2D0NKF6_FLAN2</name>
<accession>A0A2D0NKF6</accession>
<dbReference type="AlphaFoldDB" id="A0A2D0NKF6"/>
<gene>
    <name evidence="1" type="ORF">CRP01_02560</name>
</gene>